<evidence type="ECO:0000256" key="2">
    <source>
        <dbReference type="SAM" id="SignalP"/>
    </source>
</evidence>
<name>A0A9X0D9W6_9CNID</name>
<evidence type="ECO:0000313" key="3">
    <source>
        <dbReference type="EMBL" id="KAJ7390973.1"/>
    </source>
</evidence>
<sequence length="311" mass="35263">MARMSNLTAFFLIWSCGFCYSVQVFVKGAHGMVTWKDSPSWRDRSVVPTPPQGDVEAYKKRGEIPYPYPRAHVVKHVYVGPRASIEKGRKRNRKKNLIQRIFFSLPVGAELPIYYTHKQVVPVPPASHKKSTVANSEVTDAEGSRYFSEETDGPFRSNTWGLPQQPVNAGELLPDLETRTVAQQNLLPFSEGGLRYHGIGGQYLRPRLVDRNRVFKNSGQFFKRPSRTQGILNVYRRSKTSGLKIARRDVTKTKKQSLLKQSKEKTGYVTKDKDTKKSGLPKGSKRITSRGSRNKINSEIENLLTKLLIVL</sequence>
<dbReference type="OrthoDB" id="5979109at2759"/>
<comment type="caution">
    <text evidence="3">The sequence shown here is derived from an EMBL/GenBank/DDBJ whole genome shotgun (WGS) entry which is preliminary data.</text>
</comment>
<reference evidence="3" key="1">
    <citation type="submission" date="2023-01" db="EMBL/GenBank/DDBJ databases">
        <title>Genome assembly of the deep-sea coral Lophelia pertusa.</title>
        <authorList>
            <person name="Herrera S."/>
            <person name="Cordes E."/>
        </authorList>
    </citation>
    <scope>NUCLEOTIDE SEQUENCE</scope>
    <source>
        <strain evidence="3">USNM1676648</strain>
        <tissue evidence="3">Polyp</tissue>
    </source>
</reference>
<protein>
    <recommendedName>
        <fullName evidence="5">DUF4124 domain-containing protein</fullName>
    </recommendedName>
</protein>
<keyword evidence="2" id="KW-0732">Signal</keyword>
<keyword evidence="4" id="KW-1185">Reference proteome</keyword>
<dbReference type="Proteomes" id="UP001163046">
    <property type="component" value="Unassembled WGS sequence"/>
</dbReference>
<dbReference type="AlphaFoldDB" id="A0A9X0D9W6"/>
<evidence type="ECO:0000313" key="4">
    <source>
        <dbReference type="Proteomes" id="UP001163046"/>
    </source>
</evidence>
<feature type="chain" id="PRO_5040977689" description="DUF4124 domain-containing protein" evidence="2">
    <location>
        <begin position="22"/>
        <end position="311"/>
    </location>
</feature>
<accession>A0A9X0D9W6</accession>
<feature type="region of interest" description="Disordered" evidence="1">
    <location>
        <begin position="254"/>
        <end position="292"/>
    </location>
</feature>
<proteinExistence type="predicted"/>
<evidence type="ECO:0008006" key="5">
    <source>
        <dbReference type="Google" id="ProtNLM"/>
    </source>
</evidence>
<dbReference type="EMBL" id="MU825409">
    <property type="protein sequence ID" value="KAJ7390973.1"/>
    <property type="molecule type" value="Genomic_DNA"/>
</dbReference>
<evidence type="ECO:0000256" key="1">
    <source>
        <dbReference type="SAM" id="MobiDB-lite"/>
    </source>
</evidence>
<gene>
    <name evidence="3" type="ORF">OS493_020993</name>
</gene>
<feature type="compositionally biased region" description="Basic and acidic residues" evidence="1">
    <location>
        <begin position="261"/>
        <end position="277"/>
    </location>
</feature>
<organism evidence="3 4">
    <name type="scientific">Desmophyllum pertusum</name>
    <dbReference type="NCBI Taxonomy" id="174260"/>
    <lineage>
        <taxon>Eukaryota</taxon>
        <taxon>Metazoa</taxon>
        <taxon>Cnidaria</taxon>
        <taxon>Anthozoa</taxon>
        <taxon>Hexacorallia</taxon>
        <taxon>Scleractinia</taxon>
        <taxon>Caryophylliina</taxon>
        <taxon>Caryophylliidae</taxon>
        <taxon>Desmophyllum</taxon>
    </lineage>
</organism>
<feature type="signal peptide" evidence="2">
    <location>
        <begin position="1"/>
        <end position="21"/>
    </location>
</feature>